<gene>
    <name evidence="5" type="ORF">AUR65_016740</name>
</gene>
<keyword evidence="1" id="KW-0805">Transcription regulation</keyword>
<evidence type="ECO:0000259" key="4">
    <source>
        <dbReference type="Pfam" id="PF24281"/>
    </source>
</evidence>
<protein>
    <submittedName>
        <fullName evidence="5">Transcriptional regulator</fullName>
    </submittedName>
</protein>
<evidence type="ECO:0000256" key="2">
    <source>
        <dbReference type="ARBA" id="ARBA00023163"/>
    </source>
</evidence>
<dbReference type="InterPro" id="IPR056529">
    <property type="entry name" value="HVO_2928_N"/>
</dbReference>
<comment type="caution">
    <text evidence="5">The sequence shown here is derived from an EMBL/GenBank/DDBJ whole genome shotgun (WGS) entry which is preliminary data.</text>
</comment>
<accession>A0A2P4NMB9</accession>
<reference evidence="5" key="1">
    <citation type="submission" date="2017-08" db="EMBL/GenBank/DDBJ databases">
        <title>Haloferax marisrubri sp. nov., isolated from the Discovery deep brine-seawater interface in the Red Sea.</title>
        <authorList>
            <person name="Zhang G."/>
            <person name="Stingl U."/>
        </authorList>
    </citation>
    <scope>NUCLEOTIDE SEQUENCE [LARGE SCALE GENOMIC DNA]</scope>
    <source>
        <strain evidence="5">SB3</strain>
    </source>
</reference>
<dbReference type="OrthoDB" id="198846at2157"/>
<keyword evidence="6" id="KW-1185">Reference proteome</keyword>
<dbReference type="Pfam" id="PF24281">
    <property type="entry name" value="HVO_2928_N"/>
    <property type="match status" value="1"/>
</dbReference>
<evidence type="ECO:0000313" key="5">
    <source>
        <dbReference type="EMBL" id="POG54287.1"/>
    </source>
</evidence>
<evidence type="ECO:0000256" key="1">
    <source>
        <dbReference type="ARBA" id="ARBA00023015"/>
    </source>
</evidence>
<feature type="domain" description="HTH bat-type" evidence="3">
    <location>
        <begin position="186"/>
        <end position="231"/>
    </location>
</feature>
<dbReference type="PANTHER" id="PTHR34236">
    <property type="entry name" value="DIMETHYL SULFOXIDE REDUCTASE TRANSCRIPTIONAL ACTIVATOR"/>
    <property type="match status" value="1"/>
</dbReference>
<sequence length="246" mass="27557">MREYIFTAEYERGADTLMDVFISHPDLVGRALRVSASSAGLWRVDRFVGPDDALDKVEQVMTDHSVCNECLGEHPDCTIDGEHEVVADERGGRFIYSYSSGGRYCHSVPFFTTQTVGNGALFDARRRGNVYEWRVLLPGDTMGGEVFDRLQDGLPEGVELSLKQVGSPSAWLNAEISQMDLPYDHRQAIEAAVGFGYYETPREASLGDVADELDLPKSTLRYRLRRAERWLTNSVFSEATRDTVTT</sequence>
<name>A0A2P4NMB9_9EURY</name>
<keyword evidence="2" id="KW-0804">Transcription</keyword>
<organism evidence="5 6">
    <name type="scientific">Haloferax marisrubri</name>
    <dbReference type="NCBI Taxonomy" id="1544719"/>
    <lineage>
        <taxon>Archaea</taxon>
        <taxon>Methanobacteriati</taxon>
        <taxon>Methanobacteriota</taxon>
        <taxon>Stenosarchaea group</taxon>
        <taxon>Halobacteria</taxon>
        <taxon>Halobacteriales</taxon>
        <taxon>Haloferacaceae</taxon>
        <taxon>Haloferax</taxon>
    </lineage>
</organism>
<dbReference type="AlphaFoldDB" id="A0A2P4NMB9"/>
<dbReference type="EMBL" id="LOPW02000018">
    <property type="protein sequence ID" value="POG54287.1"/>
    <property type="molecule type" value="Genomic_DNA"/>
</dbReference>
<evidence type="ECO:0000259" key="3">
    <source>
        <dbReference type="Pfam" id="PF04967"/>
    </source>
</evidence>
<dbReference type="PANTHER" id="PTHR34236:SF1">
    <property type="entry name" value="DIMETHYL SULFOXIDE REDUCTASE TRANSCRIPTIONAL ACTIVATOR"/>
    <property type="match status" value="1"/>
</dbReference>
<dbReference type="RefSeq" id="WP_058568040.1">
    <property type="nucleotide sequence ID" value="NZ_LOPW02000018.1"/>
</dbReference>
<feature type="domain" description="HVO-2928 N-terminal" evidence="4">
    <location>
        <begin position="3"/>
        <end position="171"/>
    </location>
</feature>
<evidence type="ECO:0000313" key="6">
    <source>
        <dbReference type="Proteomes" id="UP000053621"/>
    </source>
</evidence>
<proteinExistence type="predicted"/>
<dbReference type="Proteomes" id="UP000053621">
    <property type="component" value="Unassembled WGS sequence"/>
</dbReference>
<dbReference type="InterPro" id="IPR007050">
    <property type="entry name" value="HTH_bacterioopsin"/>
</dbReference>
<dbReference type="Pfam" id="PF04967">
    <property type="entry name" value="HTH_10"/>
    <property type="match status" value="1"/>
</dbReference>